<accession>C1MSB4</accession>
<keyword evidence="3" id="KW-1185">Reference proteome</keyword>
<feature type="compositionally biased region" description="Basic residues" evidence="1">
    <location>
        <begin position="83"/>
        <end position="96"/>
    </location>
</feature>
<dbReference type="KEGG" id="mpp:MICPUCDRAFT_47410"/>
<feature type="compositionally biased region" description="Basic residues" evidence="1">
    <location>
        <begin position="851"/>
        <end position="865"/>
    </location>
</feature>
<reference evidence="2 3" key="1">
    <citation type="journal article" date="2009" name="Science">
        <title>Green evolution and dynamic adaptations revealed by genomes of the marine picoeukaryotes Micromonas.</title>
        <authorList>
            <person name="Worden A.Z."/>
            <person name="Lee J.H."/>
            <person name="Mock T."/>
            <person name="Rouze P."/>
            <person name="Simmons M.P."/>
            <person name="Aerts A.L."/>
            <person name="Allen A.E."/>
            <person name="Cuvelier M.L."/>
            <person name="Derelle E."/>
            <person name="Everett M.V."/>
            <person name="Foulon E."/>
            <person name="Grimwood J."/>
            <person name="Gundlach H."/>
            <person name="Henrissat B."/>
            <person name="Napoli C."/>
            <person name="McDonald S.M."/>
            <person name="Parker M.S."/>
            <person name="Rombauts S."/>
            <person name="Salamov A."/>
            <person name="Von Dassow P."/>
            <person name="Badger J.H."/>
            <person name="Coutinho P.M."/>
            <person name="Demir E."/>
            <person name="Dubchak I."/>
            <person name="Gentemann C."/>
            <person name="Eikrem W."/>
            <person name="Gready J.E."/>
            <person name="John U."/>
            <person name="Lanier W."/>
            <person name="Lindquist E.A."/>
            <person name="Lucas S."/>
            <person name="Mayer K.F."/>
            <person name="Moreau H."/>
            <person name="Not F."/>
            <person name="Otillar R."/>
            <person name="Panaud O."/>
            <person name="Pangilinan J."/>
            <person name="Paulsen I."/>
            <person name="Piegu B."/>
            <person name="Poliakov A."/>
            <person name="Robbens S."/>
            <person name="Schmutz J."/>
            <person name="Toulza E."/>
            <person name="Wyss T."/>
            <person name="Zelensky A."/>
            <person name="Zhou K."/>
            <person name="Armbrust E.V."/>
            <person name="Bhattacharya D."/>
            <person name="Goodenough U.W."/>
            <person name="Van de Peer Y."/>
            <person name="Grigoriev I.V."/>
        </authorList>
    </citation>
    <scope>NUCLEOTIDE SEQUENCE [LARGE SCALE GENOMIC DNA]</scope>
    <source>
        <strain evidence="2 3">CCMP1545</strain>
    </source>
</reference>
<evidence type="ECO:0000256" key="1">
    <source>
        <dbReference type="SAM" id="MobiDB-lite"/>
    </source>
</evidence>
<evidence type="ECO:0000313" key="2">
    <source>
        <dbReference type="EMBL" id="EEH57477.1"/>
    </source>
</evidence>
<organism evidence="3">
    <name type="scientific">Micromonas pusilla (strain CCMP1545)</name>
    <name type="common">Picoplanktonic green alga</name>
    <dbReference type="NCBI Taxonomy" id="564608"/>
    <lineage>
        <taxon>Eukaryota</taxon>
        <taxon>Viridiplantae</taxon>
        <taxon>Chlorophyta</taxon>
        <taxon>Mamiellophyceae</taxon>
        <taxon>Mamiellales</taxon>
        <taxon>Mamiellaceae</taxon>
        <taxon>Micromonas</taxon>
    </lineage>
</organism>
<feature type="compositionally biased region" description="Low complexity" evidence="1">
    <location>
        <begin position="453"/>
        <end position="467"/>
    </location>
</feature>
<feature type="region of interest" description="Disordered" evidence="1">
    <location>
        <begin position="178"/>
        <end position="197"/>
    </location>
</feature>
<protein>
    <submittedName>
        <fullName evidence="2">Predicted protein</fullName>
    </submittedName>
</protein>
<feature type="region of interest" description="Disordered" evidence="1">
    <location>
        <begin position="665"/>
        <end position="707"/>
    </location>
</feature>
<dbReference type="GeneID" id="9684091"/>
<dbReference type="AlphaFoldDB" id="C1MSB4"/>
<dbReference type="Proteomes" id="UP000001876">
    <property type="component" value="Unassembled WGS sequence"/>
</dbReference>
<feature type="region of interest" description="Disordered" evidence="1">
    <location>
        <begin position="1"/>
        <end position="108"/>
    </location>
</feature>
<feature type="region of interest" description="Disordered" evidence="1">
    <location>
        <begin position="826"/>
        <end position="877"/>
    </location>
</feature>
<evidence type="ECO:0000313" key="3">
    <source>
        <dbReference type="Proteomes" id="UP000001876"/>
    </source>
</evidence>
<feature type="region of interest" description="Disordered" evidence="1">
    <location>
        <begin position="453"/>
        <end position="480"/>
    </location>
</feature>
<dbReference type="OMA" id="DANFRAW"/>
<proteinExistence type="predicted"/>
<sequence length="877" mass="89297">MSSRAQPARKPWGASAEFGRGARAPFYDAPSSDLAATRDAGGGGTTKTTTRRSLREVRANEPSPRPRLNAKPTTTKGGASKKAPSRRTSKDAKKRSPAASPRKAFGIARDDENEFSFSALAGDGDAWKNLPASPSPSAAGCSLHDLGAEEKRKVAKLIRQVVEYADARKKLEAGLKESTEAMARERERARRAEEEAESVKAKLSNAFALIRSYQAQIRAKDDELARRAVVVAAPSPSPSPPAKAALVEAPTSGAVVVRAATAAAAAELEAAATPHDVEEEEEEEEDEPAEESEPEPGTPPVATTRALVVAAAASSPFIPGLSPASSRDLRRLIRLAGAPPPPTAVVVKAAGGSGNEKSSKMASAAAAAAARVMQHRESAESPTTAATENGPETPSPAATLKLTLSPSPSPEGMGAGETESTTPLLPQEVRDAAAAAAAADPNDALVAALAAGAAAAGEARGANGEGATPPPPPPTTRQNRVLRFDPSVGAAGAFYFSDASVTPPTAATTAAAASAISPSSWNVDPGEEEALRTLNPPAAAPPAVPGLDQGADAFGSFEAAEAYAETAVKLEDTETAWAEARAAADAAEALVASRRDGGGGGGGVKKVFKIVRAAEVQTSPPVAPRAATREAAVCFTASPNAPASPDVPQPPASFMFAPRGRSGLVEDAEDSAAAAAAPPPPPPAAVLDEPVPPAPSAAPSAATRHRVLTPEEIARRAEMASRLLAGERSAAAAGYSPAASPSLSVPDQRTRFVAAAASERAKPPVSEDTPELVVEVSPEEEPTTSAKPCAHDKTVDLRPLSYGTTGFDASLVDLIDEVEAMGGSVGRLHVDGGGGGGGSARKKPASGPGGKKTKGKKPAPSKRHAQAPGWYTNYRSF</sequence>
<name>C1MSB4_MICPC</name>
<gene>
    <name evidence="2" type="ORF">MICPUCDRAFT_47410</name>
</gene>
<feature type="region of interest" description="Disordered" evidence="1">
    <location>
        <begin position="337"/>
        <end position="439"/>
    </location>
</feature>
<dbReference type="RefSeq" id="XP_003059022.1">
    <property type="nucleotide sequence ID" value="XM_003058976.1"/>
</dbReference>
<feature type="compositionally biased region" description="Polar residues" evidence="1">
    <location>
        <begin position="380"/>
        <end position="392"/>
    </location>
</feature>
<feature type="compositionally biased region" description="Acidic residues" evidence="1">
    <location>
        <begin position="277"/>
        <end position="294"/>
    </location>
</feature>
<feature type="compositionally biased region" description="Pro residues" evidence="1">
    <location>
        <begin position="677"/>
        <end position="696"/>
    </location>
</feature>
<dbReference type="EMBL" id="GG663739">
    <property type="protein sequence ID" value="EEH57477.1"/>
    <property type="molecule type" value="Genomic_DNA"/>
</dbReference>
<feature type="region of interest" description="Disordered" evidence="1">
    <location>
        <begin position="266"/>
        <end position="305"/>
    </location>
</feature>